<dbReference type="PANTHER" id="PTHR22946:SF8">
    <property type="entry name" value="ACETYL XYLAN ESTERASE DOMAIN-CONTAINING PROTEIN"/>
    <property type="match status" value="1"/>
</dbReference>
<dbReference type="AlphaFoldDB" id="A0A7G7GD53"/>
<evidence type="ECO:0000259" key="2">
    <source>
        <dbReference type="Pfam" id="PF05448"/>
    </source>
</evidence>
<evidence type="ECO:0000313" key="3">
    <source>
        <dbReference type="EMBL" id="QNF35087.1"/>
    </source>
</evidence>
<dbReference type="PANTHER" id="PTHR22946">
    <property type="entry name" value="DIENELACTONE HYDROLASE DOMAIN-CONTAINING PROTEIN-RELATED"/>
    <property type="match status" value="1"/>
</dbReference>
<dbReference type="InterPro" id="IPR029058">
    <property type="entry name" value="AB_hydrolase_fold"/>
</dbReference>
<reference evidence="3 4" key="1">
    <citation type="journal article" date="2018" name="Int. J. Syst. Evol. Microbiol.">
        <title>Adhaeribacter swui sp. nov., isolated from wet mud.</title>
        <authorList>
            <person name="Kim D.U."/>
            <person name="Kim K.W."/>
            <person name="Kang M.S."/>
            <person name="Kim J.Y."/>
            <person name="Jang J.H."/>
            <person name="Kim M.K."/>
        </authorList>
    </citation>
    <scope>NUCLEOTIDE SEQUENCE [LARGE SCALE GENOMIC DNA]</scope>
    <source>
        <strain evidence="3 4">KCTC 52873</strain>
    </source>
</reference>
<dbReference type="SUPFAM" id="SSF53474">
    <property type="entry name" value="alpha/beta-Hydrolases"/>
    <property type="match status" value="1"/>
</dbReference>
<organism evidence="3 4">
    <name type="scientific">Adhaeribacter swui</name>
    <dbReference type="NCBI Taxonomy" id="2086471"/>
    <lineage>
        <taxon>Bacteria</taxon>
        <taxon>Pseudomonadati</taxon>
        <taxon>Bacteroidota</taxon>
        <taxon>Cytophagia</taxon>
        <taxon>Cytophagales</taxon>
        <taxon>Hymenobacteraceae</taxon>
        <taxon>Adhaeribacter</taxon>
    </lineage>
</organism>
<evidence type="ECO:0000256" key="1">
    <source>
        <dbReference type="SAM" id="SignalP"/>
    </source>
</evidence>
<dbReference type="KEGG" id="aswu:HUW51_21070"/>
<dbReference type="InterPro" id="IPR050261">
    <property type="entry name" value="FrsA_esterase"/>
</dbReference>
<evidence type="ECO:0000313" key="4">
    <source>
        <dbReference type="Proteomes" id="UP000515237"/>
    </source>
</evidence>
<proteinExistence type="predicted"/>
<gene>
    <name evidence="3" type="ORF">HUW51_21070</name>
</gene>
<dbReference type="EMBL" id="CP055156">
    <property type="protein sequence ID" value="QNF35087.1"/>
    <property type="molecule type" value="Genomic_DNA"/>
</dbReference>
<dbReference type="InterPro" id="IPR008391">
    <property type="entry name" value="AXE1_dom"/>
</dbReference>
<dbReference type="Proteomes" id="UP000515237">
    <property type="component" value="Chromosome"/>
</dbReference>
<dbReference type="Pfam" id="PF05448">
    <property type="entry name" value="AXE1"/>
    <property type="match status" value="1"/>
</dbReference>
<name>A0A7G7GD53_9BACT</name>
<dbReference type="Gene3D" id="3.40.50.1820">
    <property type="entry name" value="alpha/beta hydrolase"/>
    <property type="match status" value="1"/>
</dbReference>
<feature type="domain" description="Acetyl xylan esterase" evidence="2">
    <location>
        <begin position="104"/>
        <end position="246"/>
    </location>
</feature>
<keyword evidence="4" id="KW-1185">Reference proteome</keyword>
<dbReference type="RefSeq" id="WP_185271577.1">
    <property type="nucleotide sequence ID" value="NZ_CP055156.1"/>
</dbReference>
<protein>
    <submittedName>
        <fullName evidence="3">Acetylxylan esterase</fullName>
    </submittedName>
</protein>
<feature type="signal peptide" evidence="1">
    <location>
        <begin position="1"/>
        <end position="24"/>
    </location>
</feature>
<feature type="chain" id="PRO_5028945386" evidence="1">
    <location>
        <begin position="25"/>
        <end position="408"/>
    </location>
</feature>
<keyword evidence="1" id="KW-0732">Signal</keyword>
<accession>A0A7G7GD53</accession>
<sequence length="408" mass="45438">MKVAIRKSVLILSLGFCLSCPVFAQDQVDESMLCRGAYFTEPEGKAALEQFAATYHDKASWEKRAAIIRQGIITGGQFSNLPSKNPLKPIIHSKRVYDGYTIENVAFESFPGFFVTGNLYRPTEKKSIYSAILSPHGHYKEQKTQGRFHESVQKRCATMARMGAIVFTYDMLGYGESDQGIHQVPQVHPKALTLQINNGLRAVDFLLSLPEVDPKRIGVTGESGGGTQTILLTALDKRIAVSVPVVMVSAHFFGGCNCESGMPVHKSAQHQTSNVEIAALAAPRPLLLVSDGKDWTKNTPEVEYPYIRNIYKLYNQENLVQNVHLPDEGHDYGPSKRLAAYTFLAKHLKLDLNKVKNREGKIDESFVKVETRENLVVWNKDHPKPTNAIESDEAITKMLQAYSIASKN</sequence>